<reference evidence="2" key="1">
    <citation type="journal article" date="2020" name="Stud. Mycol.">
        <title>101 Dothideomycetes genomes: a test case for predicting lifestyles and emergence of pathogens.</title>
        <authorList>
            <person name="Haridas S."/>
            <person name="Albert R."/>
            <person name="Binder M."/>
            <person name="Bloem J."/>
            <person name="Labutti K."/>
            <person name="Salamov A."/>
            <person name="Andreopoulos B."/>
            <person name="Baker S."/>
            <person name="Barry K."/>
            <person name="Bills G."/>
            <person name="Bluhm B."/>
            <person name="Cannon C."/>
            <person name="Castanera R."/>
            <person name="Culley D."/>
            <person name="Daum C."/>
            <person name="Ezra D."/>
            <person name="Gonzalez J."/>
            <person name="Henrissat B."/>
            <person name="Kuo A."/>
            <person name="Liang C."/>
            <person name="Lipzen A."/>
            <person name="Lutzoni F."/>
            <person name="Magnuson J."/>
            <person name="Mondo S."/>
            <person name="Nolan M."/>
            <person name="Ohm R."/>
            <person name="Pangilinan J."/>
            <person name="Park H.-J."/>
            <person name="Ramirez L."/>
            <person name="Alfaro M."/>
            <person name="Sun H."/>
            <person name="Tritt A."/>
            <person name="Yoshinaga Y."/>
            <person name="Zwiers L.-H."/>
            <person name="Turgeon B."/>
            <person name="Goodwin S."/>
            <person name="Spatafora J."/>
            <person name="Crous P."/>
            <person name="Grigoriev I."/>
        </authorList>
    </citation>
    <scope>NUCLEOTIDE SEQUENCE</scope>
    <source>
        <strain evidence="2">CBS 119925</strain>
    </source>
</reference>
<gene>
    <name evidence="2" type="ORF">M011DRAFT_467446</name>
</gene>
<dbReference type="AlphaFoldDB" id="A0A6A6VCI4"/>
<name>A0A6A6VCI4_9PLEO</name>
<dbReference type="Proteomes" id="UP000799440">
    <property type="component" value="Unassembled WGS sequence"/>
</dbReference>
<evidence type="ECO:0000313" key="3">
    <source>
        <dbReference type="Proteomes" id="UP000799440"/>
    </source>
</evidence>
<dbReference type="EMBL" id="MU006571">
    <property type="protein sequence ID" value="KAF2747853.1"/>
    <property type="molecule type" value="Genomic_DNA"/>
</dbReference>
<accession>A0A6A6VCI4</accession>
<keyword evidence="3" id="KW-1185">Reference proteome</keyword>
<proteinExistence type="predicted"/>
<feature type="region of interest" description="Disordered" evidence="1">
    <location>
        <begin position="1"/>
        <end position="47"/>
    </location>
</feature>
<sequence length="155" mass="17927">MKRSTATRGADSATWLKRRRLDGPGNETAIARREDSPGTPVLTPKQDVPAHNLKTCLKTLTSREDGLQSLKFYMFDLANKDPEVAEKIRVEYEKVAEKERRRNIDFEDCYHFVRFAIKDMPRNLPSPDDASFAEYADEIIRKVMHDIWEKARDIG</sequence>
<evidence type="ECO:0000313" key="2">
    <source>
        <dbReference type="EMBL" id="KAF2747853.1"/>
    </source>
</evidence>
<organism evidence="2 3">
    <name type="scientific">Sporormia fimetaria CBS 119925</name>
    <dbReference type="NCBI Taxonomy" id="1340428"/>
    <lineage>
        <taxon>Eukaryota</taxon>
        <taxon>Fungi</taxon>
        <taxon>Dikarya</taxon>
        <taxon>Ascomycota</taxon>
        <taxon>Pezizomycotina</taxon>
        <taxon>Dothideomycetes</taxon>
        <taxon>Pleosporomycetidae</taxon>
        <taxon>Pleosporales</taxon>
        <taxon>Sporormiaceae</taxon>
        <taxon>Sporormia</taxon>
    </lineage>
</organism>
<protein>
    <submittedName>
        <fullName evidence="2">Uncharacterized protein</fullName>
    </submittedName>
</protein>
<evidence type="ECO:0000256" key="1">
    <source>
        <dbReference type="SAM" id="MobiDB-lite"/>
    </source>
</evidence>